<name>A0A672GAR7_SALFA</name>
<dbReference type="GO" id="GO:0003839">
    <property type="term" value="F:gamma-glutamylcyclotransferase activity"/>
    <property type="evidence" value="ECO:0007669"/>
    <property type="project" value="UniProtKB-UniRule"/>
</dbReference>
<keyword evidence="6" id="KW-1185">Reference proteome</keyword>
<dbReference type="Ensembl" id="ENSSFAT00005016575.1">
    <property type="protein sequence ID" value="ENSSFAP00005015933.1"/>
    <property type="gene ID" value="ENSSFAG00005008455.1"/>
</dbReference>
<dbReference type="Proteomes" id="UP000472267">
    <property type="component" value="Chromosome 19"/>
</dbReference>
<evidence type="ECO:0000256" key="2">
    <source>
        <dbReference type="ARBA" id="ARBA00023239"/>
    </source>
</evidence>
<dbReference type="PANTHER" id="PTHR12192:SF26">
    <property type="entry name" value="GLUTATHIONE-SPECIFIC GAMMA-GLUTAMYLCYCLOTRANSFERASE 1"/>
    <property type="match status" value="1"/>
</dbReference>
<reference evidence="5" key="2">
    <citation type="submission" date="2025-08" db="UniProtKB">
        <authorList>
            <consortium name="Ensembl"/>
        </authorList>
    </citation>
    <scope>IDENTIFICATION</scope>
</reference>
<dbReference type="OMA" id="HRALKMW"/>
<dbReference type="EC" id="4.3.2.7" evidence="4"/>
<comment type="catalytic activity">
    <reaction evidence="3 4">
        <text>glutathione = L-cysteinylglycine + 5-oxo-L-proline</text>
        <dbReference type="Rhea" id="RHEA:47724"/>
        <dbReference type="ChEBI" id="CHEBI:57925"/>
        <dbReference type="ChEBI" id="CHEBI:58402"/>
        <dbReference type="ChEBI" id="CHEBI:61694"/>
        <dbReference type="EC" id="4.3.2.7"/>
    </reaction>
</comment>
<comment type="function">
    <text evidence="4">Catalyzes the cleavage of glutathione into 5-oxo-L-proline and a Cys-Gly dipeptide. Acts specifically on glutathione, but not on other gamma-glutamyl peptides.</text>
</comment>
<dbReference type="AlphaFoldDB" id="A0A672GAR7"/>
<dbReference type="GO" id="GO:0006751">
    <property type="term" value="P:glutathione catabolic process"/>
    <property type="evidence" value="ECO:0007669"/>
    <property type="project" value="UniProtKB-UniRule"/>
</dbReference>
<sequence>VKQESQEATMKPQDIIREKSSLWIFGYGSLVWKPDFAYRRSKVGHIKGYKRRFWHGDDFYRGDKEKPGRVVTLVEDEDACTWGVAYEVTGSQVEESLRYLNVREVEGGGYVTAMVEFIPREKGQGALSALVYIAASDNPIYLGPAPDREIAAQIAICRGSTGHNAEYLVRLADFMRLCCPEVQDEHLFAIEAALLDILRDCGGIKSPEPKSVLLAAV</sequence>
<dbReference type="GO" id="GO:0005737">
    <property type="term" value="C:cytoplasm"/>
    <property type="evidence" value="ECO:0007669"/>
    <property type="project" value="TreeGrafter"/>
</dbReference>
<gene>
    <name evidence="5" type="primary">LOC115406870</name>
</gene>
<protein>
    <recommendedName>
        <fullName evidence="4">Gamma-glutamylcyclotransferase</fullName>
        <ecNumber evidence="4">4.3.2.7</ecNumber>
    </recommendedName>
</protein>
<comment type="similarity">
    <text evidence="1">Belongs to the gamma-glutamylcyclotransferase family. ChaC subfamily.</text>
</comment>
<dbReference type="InterPro" id="IPR036568">
    <property type="entry name" value="GGCT-like_sf"/>
</dbReference>
<dbReference type="SUPFAM" id="SSF110857">
    <property type="entry name" value="Gamma-glutamyl cyclotransferase-like"/>
    <property type="match status" value="1"/>
</dbReference>
<evidence type="ECO:0000256" key="4">
    <source>
        <dbReference type="RuleBase" id="RU363081"/>
    </source>
</evidence>
<evidence type="ECO:0000256" key="3">
    <source>
        <dbReference type="ARBA" id="ARBA00048073"/>
    </source>
</evidence>
<evidence type="ECO:0000313" key="6">
    <source>
        <dbReference type="Proteomes" id="UP000472267"/>
    </source>
</evidence>
<dbReference type="GO" id="GO:0061928">
    <property type="term" value="F:glutathione specific gamma-glutamylcyclotransferase activity"/>
    <property type="evidence" value="ECO:0007669"/>
    <property type="project" value="UniProtKB-EC"/>
</dbReference>
<proteinExistence type="inferred from homology"/>
<dbReference type="Pfam" id="PF04752">
    <property type="entry name" value="ChaC"/>
    <property type="match status" value="1"/>
</dbReference>
<reference evidence="5" key="3">
    <citation type="submission" date="2025-09" db="UniProtKB">
        <authorList>
            <consortium name="Ensembl"/>
        </authorList>
    </citation>
    <scope>IDENTIFICATION</scope>
</reference>
<dbReference type="InterPro" id="IPR006840">
    <property type="entry name" value="ChaC"/>
</dbReference>
<organism evidence="5 6">
    <name type="scientific">Salarias fasciatus</name>
    <name type="common">Jewelled blenny</name>
    <name type="synonym">Blennius fasciatus</name>
    <dbReference type="NCBI Taxonomy" id="181472"/>
    <lineage>
        <taxon>Eukaryota</taxon>
        <taxon>Metazoa</taxon>
        <taxon>Chordata</taxon>
        <taxon>Craniata</taxon>
        <taxon>Vertebrata</taxon>
        <taxon>Euteleostomi</taxon>
        <taxon>Actinopterygii</taxon>
        <taxon>Neopterygii</taxon>
        <taxon>Teleostei</taxon>
        <taxon>Neoteleostei</taxon>
        <taxon>Acanthomorphata</taxon>
        <taxon>Ovalentaria</taxon>
        <taxon>Blenniimorphae</taxon>
        <taxon>Blenniiformes</taxon>
        <taxon>Blennioidei</taxon>
        <taxon>Blenniidae</taxon>
        <taxon>Salariinae</taxon>
        <taxon>Salarias</taxon>
    </lineage>
</organism>
<dbReference type="InParanoid" id="A0A672GAR7"/>
<dbReference type="Gene3D" id="3.10.490.10">
    <property type="entry name" value="Gamma-glutamyl cyclotransferase-like"/>
    <property type="match status" value="1"/>
</dbReference>
<keyword evidence="2 4" id="KW-0456">Lyase</keyword>
<accession>A0A672GAR7</accession>
<evidence type="ECO:0000256" key="1">
    <source>
        <dbReference type="ARBA" id="ARBA00009662"/>
    </source>
</evidence>
<evidence type="ECO:0000313" key="5">
    <source>
        <dbReference type="Ensembl" id="ENSSFAP00005015933.1"/>
    </source>
</evidence>
<dbReference type="InterPro" id="IPR013024">
    <property type="entry name" value="GGCT-like"/>
</dbReference>
<dbReference type="CDD" id="cd06661">
    <property type="entry name" value="GGCT_like"/>
    <property type="match status" value="1"/>
</dbReference>
<dbReference type="PANTHER" id="PTHR12192">
    <property type="entry name" value="CATION TRANSPORT PROTEIN CHAC-RELATED"/>
    <property type="match status" value="1"/>
</dbReference>
<reference evidence="5" key="1">
    <citation type="submission" date="2019-06" db="EMBL/GenBank/DDBJ databases">
        <authorList>
            <consortium name="Wellcome Sanger Institute Data Sharing"/>
        </authorList>
    </citation>
    <scope>NUCLEOTIDE SEQUENCE [LARGE SCALE GENOMIC DNA]</scope>
</reference>